<evidence type="ECO:0000313" key="5">
    <source>
        <dbReference type="Proteomes" id="UP000077202"/>
    </source>
</evidence>
<organism evidence="4 5">
    <name type="scientific">Marchantia polymorpha subsp. ruderalis</name>
    <dbReference type="NCBI Taxonomy" id="1480154"/>
    <lineage>
        <taxon>Eukaryota</taxon>
        <taxon>Viridiplantae</taxon>
        <taxon>Streptophyta</taxon>
        <taxon>Embryophyta</taxon>
        <taxon>Marchantiophyta</taxon>
        <taxon>Marchantiopsida</taxon>
        <taxon>Marchantiidae</taxon>
        <taxon>Marchantiales</taxon>
        <taxon>Marchantiaceae</taxon>
        <taxon>Marchantia</taxon>
    </lineage>
</organism>
<comment type="caution">
    <text evidence="4">The sequence shown here is derived from an EMBL/GenBank/DDBJ whole genome shotgun (WGS) entry which is preliminary data.</text>
</comment>
<dbReference type="PRINTS" id="PR00305">
    <property type="entry name" value="1433ZETA"/>
</dbReference>
<keyword evidence="5" id="KW-1185">Reference proteome</keyword>
<dbReference type="PANTHER" id="PTHR18860">
    <property type="entry name" value="14-3-3 PROTEIN"/>
    <property type="match status" value="1"/>
</dbReference>
<proteinExistence type="inferred from homology"/>
<dbReference type="Proteomes" id="UP000077202">
    <property type="component" value="Unassembled WGS sequence"/>
</dbReference>
<protein>
    <recommendedName>
        <fullName evidence="3">14-3-3 domain-containing protein</fullName>
    </recommendedName>
</protein>
<accession>A0A176VMY6</accession>
<evidence type="ECO:0000313" key="4">
    <source>
        <dbReference type="EMBL" id="OAE22288.1"/>
    </source>
</evidence>
<feature type="region of interest" description="Disordered" evidence="2">
    <location>
        <begin position="426"/>
        <end position="446"/>
    </location>
</feature>
<comment type="similarity">
    <text evidence="1">Belongs to the 14-3-3 family.</text>
</comment>
<dbReference type="Gene3D" id="1.20.190.20">
    <property type="entry name" value="14-3-3 domain"/>
    <property type="match status" value="1"/>
</dbReference>
<dbReference type="SMART" id="SM00101">
    <property type="entry name" value="14_3_3"/>
    <property type="match status" value="1"/>
</dbReference>
<dbReference type="Pfam" id="PF00244">
    <property type="entry name" value="14-3-3"/>
    <property type="match status" value="1"/>
</dbReference>
<evidence type="ECO:0000256" key="1">
    <source>
        <dbReference type="ARBA" id="ARBA00006141"/>
    </source>
</evidence>
<evidence type="ECO:0000256" key="2">
    <source>
        <dbReference type="SAM" id="MobiDB-lite"/>
    </source>
</evidence>
<name>A0A176VMY6_MARPO</name>
<evidence type="ECO:0000259" key="3">
    <source>
        <dbReference type="SMART" id="SM00101"/>
    </source>
</evidence>
<dbReference type="AlphaFoldDB" id="A0A176VMY6"/>
<dbReference type="InterPro" id="IPR000308">
    <property type="entry name" value="14-3-3"/>
</dbReference>
<gene>
    <name evidence="4" type="ORF">AXG93_2467s1000</name>
</gene>
<dbReference type="InterPro" id="IPR036815">
    <property type="entry name" value="14-3-3_dom_sf"/>
</dbReference>
<feature type="domain" description="14-3-3" evidence="3">
    <location>
        <begin position="184"/>
        <end position="430"/>
    </location>
</feature>
<reference evidence="4" key="1">
    <citation type="submission" date="2016-03" db="EMBL/GenBank/DDBJ databases">
        <title>Mechanisms controlling the formation of the plant cell surface in tip-growing cells are functionally conserved among land plants.</title>
        <authorList>
            <person name="Honkanen S."/>
            <person name="Jones V.A."/>
            <person name="Morieri G."/>
            <person name="Champion C."/>
            <person name="Hetherington A.J."/>
            <person name="Kelly S."/>
            <person name="Saint-Marcoux D."/>
            <person name="Proust H."/>
            <person name="Prescott H."/>
            <person name="Dolan L."/>
        </authorList>
    </citation>
    <scope>NUCLEOTIDE SEQUENCE [LARGE SCALE GENOMIC DNA]</scope>
    <source>
        <tissue evidence="4">Whole gametophyte</tissue>
    </source>
</reference>
<sequence length="446" mass="50896">MMMMMMMVVVVGRKTILRRKDEREFSARKTGGSFVWASLSRSFVPRILAEGVCALGASLTALRVWVEIRREDFFSRRAEQKARDQLDAVKPNGSCLKLPHSAEEAEELVQARDQLDAMKPNGSCLKLPHSAEEAEETTRGLSHSLVIEEENGGCPDLSGFRLDPRDHQVKKTGKQGLEELRKTREDNMYLAKLAKQAERFDEMRKAMDKVVRTVPSLWELDLEERNLLNIAYKDAVSTRRSSWRTVNSLAQEQEKKEVKNERHLSIIKDYRASIESEINDICGSILQLVDEHILPSTTSSEVKVLFLKMKGDYHRYLTEFKTGDEMTEASDKALSAYSSARDLALIELSPTHPTRLALALNLSIFYYEIKHSPEEAIQEARKAFESAIKELDVLEEDSYKESTTVMQHLRRNLTLWSSDLLEDSRKYTKKSSSVRANGDCLEEKKA</sequence>
<dbReference type="EMBL" id="LVLJ01003224">
    <property type="protein sequence ID" value="OAE22288.1"/>
    <property type="molecule type" value="Genomic_DNA"/>
</dbReference>
<dbReference type="InterPro" id="IPR023410">
    <property type="entry name" value="14-3-3_domain"/>
</dbReference>
<dbReference type="SUPFAM" id="SSF48445">
    <property type="entry name" value="14-3-3 protein"/>
    <property type="match status" value="1"/>
</dbReference>